<dbReference type="InterPro" id="IPR005829">
    <property type="entry name" value="Sugar_transporter_CS"/>
</dbReference>
<evidence type="ECO:0000256" key="1">
    <source>
        <dbReference type="ARBA" id="ARBA00004141"/>
    </source>
</evidence>
<evidence type="ECO:0000256" key="4">
    <source>
        <dbReference type="ARBA" id="ARBA00022989"/>
    </source>
</evidence>
<dbReference type="InterPro" id="IPR019007">
    <property type="entry name" value="Wbp11/ELF5/Saf1_N"/>
</dbReference>
<keyword evidence="11" id="KW-1185">Reference proteome</keyword>
<feature type="transmembrane region" description="Helical" evidence="8">
    <location>
        <begin position="94"/>
        <end position="114"/>
    </location>
</feature>
<dbReference type="PROSITE" id="PS50850">
    <property type="entry name" value="MFS"/>
    <property type="match status" value="1"/>
</dbReference>
<feature type="repeat" description="ANK" evidence="6">
    <location>
        <begin position="1481"/>
        <end position="1505"/>
    </location>
</feature>
<dbReference type="InterPro" id="IPR020846">
    <property type="entry name" value="MFS_dom"/>
</dbReference>
<comment type="caution">
    <text evidence="10">The sequence shown here is derived from an EMBL/GenBank/DDBJ whole genome shotgun (WGS) entry which is preliminary data.</text>
</comment>
<feature type="transmembrane region" description="Helical" evidence="8">
    <location>
        <begin position="146"/>
        <end position="171"/>
    </location>
</feature>
<feature type="transmembrane region" description="Helical" evidence="8">
    <location>
        <begin position="53"/>
        <end position="74"/>
    </location>
</feature>
<name>A0A8H4W782_9HELO</name>
<gene>
    <name evidence="10" type="ORF">G7Y89_g4658</name>
</gene>
<dbReference type="EMBL" id="JAAMPI010000258">
    <property type="protein sequence ID" value="KAF4633464.1"/>
    <property type="molecule type" value="Genomic_DNA"/>
</dbReference>
<feature type="region of interest" description="Disordered" evidence="7">
    <location>
        <begin position="674"/>
        <end position="693"/>
    </location>
</feature>
<dbReference type="PANTHER" id="PTHR24148">
    <property type="entry name" value="ANKYRIN REPEAT DOMAIN-CONTAINING PROTEIN 39 HOMOLOG-RELATED"/>
    <property type="match status" value="1"/>
</dbReference>
<dbReference type="Gene3D" id="1.25.40.20">
    <property type="entry name" value="Ankyrin repeat-containing domain"/>
    <property type="match status" value="1"/>
</dbReference>
<evidence type="ECO:0000256" key="3">
    <source>
        <dbReference type="ARBA" id="ARBA00022692"/>
    </source>
</evidence>
<keyword evidence="6" id="KW-0040">ANK repeat</keyword>
<dbReference type="PROSITE" id="PS50088">
    <property type="entry name" value="ANK_REPEAT"/>
    <property type="match status" value="3"/>
</dbReference>
<feature type="repeat" description="ANK" evidence="6">
    <location>
        <begin position="1446"/>
        <end position="1470"/>
    </location>
</feature>
<proteinExistence type="predicted"/>
<sequence length="1568" mass="173228">MRDQSKDIDIHENEHAHASPALSEKHAANEDDVLHGFQSDKSSLPKGYYRSPFFVGTMFATGLGLSAGVGGFALAAPELSVINADIGPDANVTWVSLVYTLTLAVGLLLVGRLSDLFGRRWFFILGGVLALIGNIAAATAQSIPALIGATTLIGLAASTQLSFSFVSNELVPMKYRFLTNAWLYIWSLPISGLGPAISKAFILYTSAGWRWCYYLMIIINALSCTLYFFFYHPPTFNMKYKSRSKMQVLKDFDFIGCLLFTAGLLLFVMGLSWGGSLYAWKSGHVIGTIVVGSLCLIAFFLWEIFMPLKEPLLPMHLFKNFAWVASCLLLALGARSVYYAMAIIWPSMVAVLYTTDSGASMYSGWLNCISGTLIVAGQIIGGVLAVPIGKTKLQCIFVLTVGGSLLAAMASCTPDTKDRAIVLMALGCFFIGWNETVCLANAGIEVEDQQEIGTAVGMAGSIRSAISTVCSSVYIAVLTNKLAQTIPEMVPPAIVAAGLPASSVTAFLGGFTTGNFTAIPGLTDSIELVGVRAYKEANASAYKTVFLTSLAFSGLAIVISFWSPNVDDKMTGEVATTLHQKNHKVVGEKEAVSKFVNTAAESFNSTKSSSQLLRGSDNLPKIHPTTTSTMPKEKSINPAQAQRKAEKAKAIKKGKIFPQRIQFLVVLTISFSTGKAEQQSRRNEKLARRNPDRLQKQLDELKAIETSGGKLTSHEKSVLEGLEKDIKAVKRAREALGDSAPKFSSGHHGKRRRDDEGGSSGEEEVPEDVKAIPMPRDTPPPIPKEVLDRWYQKRRERMGHAQQQGGRGTNANNTPLGENSRLGDRSQGQNAEKAPVMEAKTVYEAKPVVRDLRKEAVSFVPVAVRAKLDKSRGVGGLVEPEEADILERAGYMGTGKKGSAGQIETEETSAGQSTSRAVMMEEVEDEDEPDSFRLLCLMPHKNESRTEIRCKLFEYNLQDPDKGTHHLYEALSYTWGGSDKPRSISIDRQNLAITENLYAALLRLRDRSFDRILWIDAICINQENKEERGQQVQLMARIYSKATRVLVWLGETADSSEKALLEIVRIAAENESLDSLNDRTIQQAILALVKRPWFQRIWVLQEVAAARHILMMCGSTEIDGYAFCLGVSRFYEAYPDLETLIRSITYLIKGAIFRPKHTTSSLGRASLDIRPLGELVDMFHTHKATEVVDKVYALLGMSSDDLSTADLLPDYKVPWEELFKNLVKFVLSKQVYVKTWGDKEERAIIKSRGCVLGQVLSAESDDRHKVNVIFKNMPEHLGCQRKWQALWTLQASAKHVRKGDIVCLLQGAQMPIIIRRCHDYFTVIRITVALASKPTGSGDIEWSKLLRSITVFPRDFLLIWTWEDSLEKVQDHQEYETFVRINNWMSEHSETELRGHLDKATRIWNVVMILDDLEEYEEAEESLREAIEGYEVAFGQEHLHLPKGKHGRTPLSWAAGNGYDTVVDLLLKKGNTDLNLKDSQSGRTPLWWAASNGHEAIVKLLLDTGKVKADSKDEGGRTPLWLAANKGHEAIVKLLLDTGKVEADSEDEGGRTPLSSSSHASILIDYLP</sequence>
<dbReference type="OrthoDB" id="4139357at2759"/>
<feature type="transmembrane region" description="Helical" evidence="8">
    <location>
        <begin position="541"/>
        <end position="562"/>
    </location>
</feature>
<feature type="compositionally biased region" description="Polar residues" evidence="7">
    <location>
        <begin position="801"/>
        <end position="817"/>
    </location>
</feature>
<dbReference type="PROSITE" id="PS50297">
    <property type="entry name" value="ANK_REP_REGION"/>
    <property type="match status" value="3"/>
</dbReference>
<dbReference type="Pfam" id="PF09429">
    <property type="entry name" value="Wbp11"/>
    <property type="match status" value="1"/>
</dbReference>
<dbReference type="InterPro" id="IPR053791">
    <property type="entry name" value="MFS_Tri12-like"/>
</dbReference>
<evidence type="ECO:0000256" key="2">
    <source>
        <dbReference type="ARBA" id="ARBA00022448"/>
    </source>
</evidence>
<accession>A0A8H4W782</accession>
<dbReference type="InterPro" id="IPR010730">
    <property type="entry name" value="HET"/>
</dbReference>
<dbReference type="InterPro" id="IPR036259">
    <property type="entry name" value="MFS_trans_sf"/>
</dbReference>
<keyword evidence="3 8" id="KW-0812">Transmembrane</keyword>
<feature type="transmembrane region" description="Helical" evidence="8">
    <location>
        <begin position="183"/>
        <end position="207"/>
    </location>
</feature>
<evidence type="ECO:0000256" key="8">
    <source>
        <dbReference type="SAM" id="Phobius"/>
    </source>
</evidence>
<dbReference type="InterPro" id="IPR052895">
    <property type="entry name" value="HetReg/Transcr_Mod"/>
</dbReference>
<evidence type="ECO:0000256" key="5">
    <source>
        <dbReference type="ARBA" id="ARBA00023136"/>
    </source>
</evidence>
<dbReference type="SUPFAM" id="SSF103473">
    <property type="entry name" value="MFS general substrate transporter"/>
    <property type="match status" value="2"/>
</dbReference>
<dbReference type="Pfam" id="PF06985">
    <property type="entry name" value="HET"/>
    <property type="match status" value="1"/>
</dbReference>
<feature type="region of interest" description="Disordered" evidence="7">
    <location>
        <begin position="733"/>
        <end position="784"/>
    </location>
</feature>
<keyword evidence="2" id="KW-0813">Transport</keyword>
<feature type="compositionally biased region" description="Basic and acidic residues" evidence="7">
    <location>
        <begin position="678"/>
        <end position="693"/>
    </location>
</feature>
<reference evidence="10 11" key="1">
    <citation type="submission" date="2020-03" db="EMBL/GenBank/DDBJ databases">
        <title>Draft Genome Sequence of Cudoniella acicularis.</title>
        <authorList>
            <person name="Buettner E."/>
            <person name="Kellner H."/>
        </authorList>
    </citation>
    <scope>NUCLEOTIDE SEQUENCE [LARGE SCALE GENOMIC DNA]</scope>
    <source>
        <strain evidence="10 11">DSM 108380</strain>
    </source>
</reference>
<dbReference type="PANTHER" id="PTHR24148:SF78">
    <property type="entry name" value="HETEROKARYON INCOMPATIBILITY DOMAIN-CONTAINING PROTEIN"/>
    <property type="match status" value="1"/>
</dbReference>
<dbReference type="GO" id="GO:0016020">
    <property type="term" value="C:membrane"/>
    <property type="evidence" value="ECO:0007669"/>
    <property type="project" value="UniProtKB-SubCell"/>
</dbReference>
<evidence type="ECO:0000256" key="6">
    <source>
        <dbReference type="PROSITE-ProRule" id="PRU00023"/>
    </source>
</evidence>
<feature type="transmembrane region" description="Helical" evidence="8">
    <location>
        <begin position="364"/>
        <end position="386"/>
    </location>
</feature>
<feature type="domain" description="Major facilitator superfamily (MFS) profile" evidence="9">
    <location>
        <begin position="57"/>
        <end position="538"/>
    </location>
</feature>
<keyword evidence="5 8" id="KW-0472">Membrane</keyword>
<protein>
    <recommendedName>
        <fullName evidence="9">Major facilitator superfamily (MFS) profile domain-containing protein</fullName>
    </recommendedName>
</protein>
<feature type="repeat" description="ANK" evidence="6">
    <location>
        <begin position="1515"/>
        <end position="1539"/>
    </location>
</feature>
<evidence type="ECO:0000313" key="11">
    <source>
        <dbReference type="Proteomes" id="UP000566819"/>
    </source>
</evidence>
<dbReference type="SUPFAM" id="SSF48403">
    <property type="entry name" value="Ankyrin repeat"/>
    <property type="match status" value="1"/>
</dbReference>
<dbReference type="InterPro" id="IPR010573">
    <property type="entry name" value="MFS_Str1/Tri12-like"/>
</dbReference>
<organism evidence="10 11">
    <name type="scientific">Cudoniella acicularis</name>
    <dbReference type="NCBI Taxonomy" id="354080"/>
    <lineage>
        <taxon>Eukaryota</taxon>
        <taxon>Fungi</taxon>
        <taxon>Dikarya</taxon>
        <taxon>Ascomycota</taxon>
        <taxon>Pezizomycotina</taxon>
        <taxon>Leotiomycetes</taxon>
        <taxon>Helotiales</taxon>
        <taxon>Tricladiaceae</taxon>
        <taxon>Cudoniella</taxon>
    </lineage>
</organism>
<evidence type="ECO:0000313" key="10">
    <source>
        <dbReference type="EMBL" id="KAF4633464.1"/>
    </source>
</evidence>
<dbReference type="PROSITE" id="PS00216">
    <property type="entry name" value="SUGAR_TRANSPORT_1"/>
    <property type="match status" value="1"/>
</dbReference>
<dbReference type="Pfam" id="PF06609">
    <property type="entry name" value="TRI12"/>
    <property type="match status" value="1"/>
</dbReference>
<evidence type="ECO:0000256" key="7">
    <source>
        <dbReference type="SAM" id="MobiDB-lite"/>
    </source>
</evidence>
<dbReference type="CDD" id="cd06179">
    <property type="entry name" value="MFS_TRI12_like"/>
    <property type="match status" value="1"/>
</dbReference>
<feature type="transmembrane region" description="Helical" evidence="8">
    <location>
        <begin position="252"/>
        <end position="273"/>
    </location>
</feature>
<feature type="region of interest" description="Disordered" evidence="7">
    <location>
        <begin position="796"/>
        <end position="835"/>
    </location>
</feature>
<feature type="region of interest" description="Disordered" evidence="7">
    <location>
        <begin position="894"/>
        <end position="916"/>
    </location>
</feature>
<dbReference type="SMART" id="SM00248">
    <property type="entry name" value="ANK"/>
    <property type="match status" value="3"/>
</dbReference>
<dbReference type="Pfam" id="PF12796">
    <property type="entry name" value="Ank_2"/>
    <property type="match status" value="2"/>
</dbReference>
<evidence type="ECO:0000259" key="9">
    <source>
        <dbReference type="PROSITE" id="PS50850"/>
    </source>
</evidence>
<dbReference type="GO" id="GO:0006396">
    <property type="term" value="P:RNA processing"/>
    <property type="evidence" value="ECO:0007669"/>
    <property type="project" value="InterPro"/>
</dbReference>
<keyword evidence="4 8" id="KW-1133">Transmembrane helix</keyword>
<feature type="transmembrane region" description="Helical" evidence="8">
    <location>
        <begin position="393"/>
        <end position="410"/>
    </location>
</feature>
<feature type="region of interest" description="Disordered" evidence="7">
    <location>
        <begin position="1"/>
        <end position="22"/>
    </location>
</feature>
<feature type="transmembrane region" description="Helical" evidence="8">
    <location>
        <begin position="422"/>
        <end position="444"/>
    </location>
</feature>
<feature type="transmembrane region" description="Helical" evidence="8">
    <location>
        <begin position="320"/>
        <end position="344"/>
    </location>
</feature>
<dbReference type="GO" id="GO:0022857">
    <property type="term" value="F:transmembrane transporter activity"/>
    <property type="evidence" value="ECO:0007669"/>
    <property type="project" value="InterPro"/>
</dbReference>
<feature type="transmembrane region" description="Helical" evidence="8">
    <location>
        <begin position="121"/>
        <end position="140"/>
    </location>
</feature>
<dbReference type="InterPro" id="IPR036770">
    <property type="entry name" value="Ankyrin_rpt-contain_sf"/>
</dbReference>
<feature type="transmembrane region" description="Helical" evidence="8">
    <location>
        <begin position="285"/>
        <end position="308"/>
    </location>
</feature>
<dbReference type="Gene3D" id="1.20.1250.20">
    <property type="entry name" value="MFS general substrate transporter like domains"/>
    <property type="match status" value="1"/>
</dbReference>
<dbReference type="Proteomes" id="UP000566819">
    <property type="component" value="Unassembled WGS sequence"/>
</dbReference>
<feature type="transmembrane region" description="Helical" evidence="8">
    <location>
        <begin position="213"/>
        <end position="231"/>
    </location>
</feature>
<dbReference type="InterPro" id="IPR002110">
    <property type="entry name" value="Ankyrin_rpt"/>
</dbReference>
<comment type="subcellular location">
    <subcellularLocation>
        <location evidence="1">Membrane</location>
        <topology evidence="1">Multi-pass membrane protein</topology>
    </subcellularLocation>
</comment>